<dbReference type="SUPFAM" id="SSF52374">
    <property type="entry name" value="Nucleotidylyl transferase"/>
    <property type="match status" value="1"/>
</dbReference>
<evidence type="ECO:0000313" key="6">
    <source>
        <dbReference type="EMBL" id="API87353.1"/>
    </source>
</evidence>
<dbReference type="GO" id="GO:0016779">
    <property type="term" value="F:nucleotidyltransferase activity"/>
    <property type="evidence" value="ECO:0007669"/>
    <property type="project" value="UniProtKB-KW"/>
</dbReference>
<dbReference type="PROSITE" id="PS00893">
    <property type="entry name" value="NUDIX_BOX"/>
    <property type="match status" value="1"/>
</dbReference>
<accession>A0A1L4BU31</accession>
<evidence type="ECO:0000259" key="5">
    <source>
        <dbReference type="PROSITE" id="PS51462"/>
    </source>
</evidence>
<name>A0A1L4BU31_9GAMM</name>
<dbReference type="NCBIfam" id="TIGR00125">
    <property type="entry name" value="cyt_tran_rel"/>
    <property type="match status" value="1"/>
</dbReference>
<dbReference type="RefSeq" id="WP_145951747.1">
    <property type="nucleotide sequence ID" value="NZ_CP016796.1"/>
</dbReference>
<dbReference type="InterPro" id="IPR000086">
    <property type="entry name" value="NUDIX_hydrolase_dom"/>
</dbReference>
<dbReference type="Gene3D" id="3.90.79.10">
    <property type="entry name" value="Nucleoside Triphosphate Pyrophosphohydrolase"/>
    <property type="match status" value="1"/>
</dbReference>
<dbReference type="Proteomes" id="UP000184222">
    <property type="component" value="Chromosome"/>
</dbReference>
<dbReference type="GO" id="GO:0016787">
    <property type="term" value="F:hydrolase activity"/>
    <property type="evidence" value="ECO:0007669"/>
    <property type="project" value="UniProtKB-KW"/>
</dbReference>
<dbReference type="STRING" id="573570.F7310_08230"/>
<comment type="cofactor">
    <cofactor evidence="1">
        <name>Mg(2+)</name>
        <dbReference type="ChEBI" id="CHEBI:18420"/>
    </cofactor>
</comment>
<keyword evidence="4" id="KW-0378">Hydrolase</keyword>
<dbReference type="NCBIfam" id="NF003785">
    <property type="entry name" value="PRK05379.1-1"/>
    <property type="match status" value="1"/>
</dbReference>
<organism evidence="6 7">
    <name type="scientific">Francisella uliginis</name>
    <dbReference type="NCBI Taxonomy" id="573570"/>
    <lineage>
        <taxon>Bacteria</taxon>
        <taxon>Pseudomonadati</taxon>
        <taxon>Pseudomonadota</taxon>
        <taxon>Gammaproteobacteria</taxon>
        <taxon>Thiotrichales</taxon>
        <taxon>Francisellaceae</taxon>
        <taxon>Francisella</taxon>
    </lineage>
</organism>
<dbReference type="OrthoDB" id="542521at2"/>
<dbReference type="InterPro" id="IPR015797">
    <property type="entry name" value="NUDIX_hydrolase-like_dom_sf"/>
</dbReference>
<dbReference type="KEGG" id="frx:F7310_08230"/>
<protein>
    <submittedName>
        <fullName evidence="6">ADP-ribose pyrophosphatase</fullName>
    </submittedName>
</protein>
<dbReference type="InterPro" id="IPR014729">
    <property type="entry name" value="Rossmann-like_a/b/a_fold"/>
</dbReference>
<dbReference type="Pfam" id="PF01467">
    <property type="entry name" value="CTP_transf_like"/>
    <property type="match status" value="1"/>
</dbReference>
<reference evidence="6 7" key="1">
    <citation type="journal article" date="2016" name="Appl. Environ. Microbiol.">
        <title>Whole genome relationships among Francisella bacteria of diverse origin define new species and provide specific regions for detection.</title>
        <authorList>
            <person name="Challacombe J.F."/>
            <person name="Petersen J.M."/>
            <person name="Gallegos-Graves V."/>
            <person name="Hodge D."/>
            <person name="Pillai S."/>
            <person name="Kuske C.R."/>
        </authorList>
    </citation>
    <scope>NUCLEOTIDE SEQUENCE [LARGE SCALE GENOMIC DNA]</scope>
    <source>
        <strain evidence="7">TX07-7310</strain>
    </source>
</reference>
<dbReference type="PROSITE" id="PS51462">
    <property type="entry name" value="NUDIX"/>
    <property type="match status" value="1"/>
</dbReference>
<dbReference type="AlphaFoldDB" id="A0A1L4BU31"/>
<evidence type="ECO:0000256" key="2">
    <source>
        <dbReference type="ARBA" id="ARBA00022679"/>
    </source>
</evidence>
<dbReference type="EMBL" id="CP016796">
    <property type="protein sequence ID" value="API87353.1"/>
    <property type="molecule type" value="Genomic_DNA"/>
</dbReference>
<feature type="domain" description="Nudix hydrolase" evidence="5">
    <location>
        <begin position="201"/>
        <end position="342"/>
    </location>
</feature>
<dbReference type="Gene3D" id="3.40.50.620">
    <property type="entry name" value="HUPs"/>
    <property type="match status" value="1"/>
</dbReference>
<evidence type="ECO:0000256" key="3">
    <source>
        <dbReference type="ARBA" id="ARBA00022695"/>
    </source>
</evidence>
<dbReference type="InterPro" id="IPR004821">
    <property type="entry name" value="Cyt_trans-like"/>
</dbReference>
<dbReference type="Pfam" id="PF00293">
    <property type="entry name" value="NUDIX"/>
    <property type="match status" value="1"/>
</dbReference>
<evidence type="ECO:0000256" key="4">
    <source>
        <dbReference type="ARBA" id="ARBA00022801"/>
    </source>
</evidence>
<dbReference type="InterPro" id="IPR020084">
    <property type="entry name" value="NUDIX_hydrolase_CS"/>
</dbReference>
<keyword evidence="7" id="KW-1185">Reference proteome</keyword>
<proteinExistence type="predicted"/>
<dbReference type="SUPFAM" id="SSF55811">
    <property type="entry name" value="Nudix"/>
    <property type="match status" value="1"/>
</dbReference>
<sequence length="348" mass="40500">MYNISVFIGRFQPFHKGHLHNILVALSKSQKIIINVGSSFNAPNIKNPFSFEQRKQMIKEDLKASGVDLSRVMIEPLADFFYEEQKWEEALRRNVAKHVKQYQTVAIVGHMKDDSSYYLESFPEWGFIAVDNYKNYNATDFRLEFYKGSIKADYMCSEDPNVATYKFLSDFMKTQSYYDLVKENNYVIEHKKSWKPAPYKPILVTVDALVIVNDHILLIQRDGFPGKNLWALPGGFLDYTETVSQGIVRELFEETNIDLTIEQLAIAKRQEKVFDYPSRSVRGRTISHVGLFIFEKWPSLPKVKAADDAKNAKWLPIRSIINDMYDRMLEDHYQIITVLLENCCMNKV</sequence>
<keyword evidence="3" id="KW-0548">Nucleotidyltransferase</keyword>
<keyword evidence="2" id="KW-0808">Transferase</keyword>
<dbReference type="PANTHER" id="PTHR21342:SF0">
    <property type="entry name" value="BIFUNCTIONAL NMN ADENYLYLTRANSFERASE_NUDIX HYDROLASE"/>
    <property type="match status" value="1"/>
</dbReference>
<evidence type="ECO:0000256" key="1">
    <source>
        <dbReference type="ARBA" id="ARBA00001946"/>
    </source>
</evidence>
<evidence type="ECO:0000313" key="7">
    <source>
        <dbReference type="Proteomes" id="UP000184222"/>
    </source>
</evidence>
<dbReference type="PANTHER" id="PTHR21342">
    <property type="entry name" value="PHOSPHOPANTETHEINE ADENYLYLTRANSFERASE"/>
    <property type="match status" value="1"/>
</dbReference>
<gene>
    <name evidence="6" type="ORF">F7310_08230</name>
</gene>
<dbReference type="CDD" id="cd18873">
    <property type="entry name" value="NUDIX_NadM_like"/>
    <property type="match status" value="1"/>
</dbReference>